<keyword evidence="4 10" id="KW-0812">Transmembrane</keyword>
<comment type="subcellular location">
    <subcellularLocation>
        <location evidence="2">Cell membrane</location>
        <topology evidence="2">Multi-pass membrane protein</topology>
    </subcellularLocation>
</comment>
<evidence type="ECO:0000256" key="2">
    <source>
        <dbReference type="ARBA" id="ARBA00004651"/>
    </source>
</evidence>
<keyword evidence="3" id="KW-1003">Cell membrane</keyword>
<feature type="transmembrane region" description="Helical" evidence="10">
    <location>
        <begin position="241"/>
        <end position="259"/>
    </location>
</feature>
<dbReference type="PANTHER" id="PTHR28259:SF1">
    <property type="entry name" value="FLUORIDE EXPORT PROTEIN 1-RELATED"/>
    <property type="match status" value="1"/>
</dbReference>
<keyword evidence="12" id="KW-1185">Reference proteome</keyword>
<sequence>MSERESSSSQVEEFSDRHSSIVNRRRSVEHQLQELEAISLHNSLPEGFNAEEQEYPQDEIPFNKPDNLFLVKTHKYFPIILNITNGAIWGVLARKGLMQLTTYNGSYLSGVIWANFTACIAMGMAVDSSKVWDILLDKHSSEYPTKASIPLYTGITTGFCGTLSSFSSVMLEAFNKSADTEIGVFYHYPNAAYGIMEFFAVNIAQFGLSITGFHIGRHFVETFDKEMPSFSRRTYKTLEKLSMAVGVAGLIITIVLLGVQDKGTWRSWLFAIFFAPFGALLRFYLSKYLNAKVKDFPLGTFSANFLGTIFLAIFTLLGRGKLPGGGQISKHTVGCHVLNGLDDGFCGALTTVSTFIVELFGLRTLHSYRYGVVSILASFALMLLILGSYNWAVGLADPICS</sequence>
<comment type="function">
    <text evidence="1">Fluoride channel required for the rapid expulsion of cytoplasmic fluoride.</text>
</comment>
<evidence type="ECO:0000256" key="7">
    <source>
        <dbReference type="ARBA" id="ARBA00035120"/>
    </source>
</evidence>
<protein>
    <submittedName>
        <fullName evidence="11">Uncharacterized protein</fullName>
    </submittedName>
</protein>
<dbReference type="OrthoDB" id="409792at2759"/>
<organism evidence="11 12">
    <name type="scientific">Scheffersomyces stipitis (strain ATCC 58785 / CBS 6054 / NBRC 10063 / NRRL Y-11545)</name>
    <name type="common">Yeast</name>
    <name type="synonym">Pichia stipitis</name>
    <dbReference type="NCBI Taxonomy" id="322104"/>
    <lineage>
        <taxon>Eukaryota</taxon>
        <taxon>Fungi</taxon>
        <taxon>Dikarya</taxon>
        <taxon>Ascomycota</taxon>
        <taxon>Saccharomycotina</taxon>
        <taxon>Pichiomycetes</taxon>
        <taxon>Debaryomycetaceae</taxon>
        <taxon>Scheffersomyces</taxon>
    </lineage>
</organism>
<evidence type="ECO:0000256" key="4">
    <source>
        <dbReference type="ARBA" id="ARBA00022692"/>
    </source>
</evidence>
<dbReference type="EMBL" id="CP000502">
    <property type="protein sequence ID" value="ABN68557.2"/>
    <property type="molecule type" value="Genomic_DNA"/>
</dbReference>
<dbReference type="KEGG" id="pic:PICST_64516"/>
<dbReference type="InterPro" id="IPR003691">
    <property type="entry name" value="FluC"/>
</dbReference>
<feature type="transmembrane region" description="Helical" evidence="10">
    <location>
        <begin position="265"/>
        <end position="284"/>
    </location>
</feature>
<dbReference type="GO" id="GO:0005886">
    <property type="term" value="C:plasma membrane"/>
    <property type="evidence" value="ECO:0007669"/>
    <property type="project" value="UniProtKB-SubCell"/>
</dbReference>
<evidence type="ECO:0000313" key="11">
    <source>
        <dbReference type="EMBL" id="ABN68557.2"/>
    </source>
</evidence>
<evidence type="ECO:0000256" key="10">
    <source>
        <dbReference type="SAM" id="Phobius"/>
    </source>
</evidence>
<accession>A3M0N0</accession>
<dbReference type="eggNOG" id="ENOG502RZ3R">
    <property type="taxonomic scope" value="Eukaryota"/>
</dbReference>
<evidence type="ECO:0000256" key="1">
    <source>
        <dbReference type="ARBA" id="ARBA00002598"/>
    </source>
</evidence>
<evidence type="ECO:0000256" key="3">
    <source>
        <dbReference type="ARBA" id="ARBA00022475"/>
    </source>
</evidence>
<feature type="transmembrane region" description="Helical" evidence="10">
    <location>
        <begin position="296"/>
        <end position="317"/>
    </location>
</feature>
<comment type="similarity">
    <text evidence="7">Belongs to the fluoride channel Fluc/FEX (TC 1.A.43) family.</text>
</comment>
<dbReference type="FunCoup" id="A3M0N0">
    <property type="interactions" value="138"/>
</dbReference>
<evidence type="ECO:0000313" key="12">
    <source>
        <dbReference type="Proteomes" id="UP000002258"/>
    </source>
</evidence>
<dbReference type="InParanoid" id="A3M0N0"/>
<dbReference type="STRING" id="322104.A3M0N0"/>
<dbReference type="HOGENOM" id="CLU_030507_1_2_1"/>
<dbReference type="GO" id="GO:1903425">
    <property type="term" value="F:fluoride transmembrane transporter activity"/>
    <property type="evidence" value="ECO:0007669"/>
    <property type="project" value="TreeGrafter"/>
</dbReference>
<comment type="catalytic activity">
    <reaction evidence="8">
        <text>fluoride(in) = fluoride(out)</text>
        <dbReference type="Rhea" id="RHEA:76159"/>
        <dbReference type="ChEBI" id="CHEBI:17051"/>
    </reaction>
    <physiologicalReaction direction="left-to-right" evidence="8">
        <dbReference type="Rhea" id="RHEA:76160"/>
    </physiologicalReaction>
</comment>
<dbReference type="AlphaFoldDB" id="A3M0N0"/>
<evidence type="ECO:0000256" key="6">
    <source>
        <dbReference type="ARBA" id="ARBA00023136"/>
    </source>
</evidence>
<dbReference type="OMA" id="ADGYCGC"/>
<keyword evidence="6 10" id="KW-0472">Membrane</keyword>
<feature type="transmembrane region" description="Helical" evidence="10">
    <location>
        <begin position="105"/>
        <end position="126"/>
    </location>
</feature>
<evidence type="ECO:0000256" key="8">
    <source>
        <dbReference type="ARBA" id="ARBA00035585"/>
    </source>
</evidence>
<reference evidence="11 12" key="1">
    <citation type="journal article" date="2007" name="Nat. Biotechnol.">
        <title>Genome sequence of the lignocellulose-bioconverting and xylose-fermenting yeast Pichia stipitis.</title>
        <authorList>
            <person name="Jeffries T.W."/>
            <person name="Grigoriev I.V."/>
            <person name="Grimwood J."/>
            <person name="Laplaza J.M."/>
            <person name="Aerts A."/>
            <person name="Salamov A."/>
            <person name="Schmutz J."/>
            <person name="Lindquist E."/>
            <person name="Dehal P."/>
            <person name="Shapiro H."/>
            <person name="Jin Y.S."/>
            <person name="Passoth V."/>
            <person name="Richardson P.M."/>
        </authorList>
    </citation>
    <scope>NUCLEOTIDE SEQUENCE [LARGE SCALE GENOMIC DNA]</scope>
    <source>
        <strain evidence="12">ATCC 58785 / CBS 6054 / NBRC 10063 / NRRL Y-11545</strain>
    </source>
</reference>
<dbReference type="RefSeq" id="XP_001386586.2">
    <property type="nucleotide sequence ID" value="XM_001386549.1"/>
</dbReference>
<dbReference type="Pfam" id="PF02537">
    <property type="entry name" value="CRCB"/>
    <property type="match status" value="2"/>
</dbReference>
<evidence type="ECO:0000256" key="5">
    <source>
        <dbReference type="ARBA" id="ARBA00022989"/>
    </source>
</evidence>
<proteinExistence type="inferred from homology"/>
<dbReference type="PANTHER" id="PTHR28259">
    <property type="entry name" value="FLUORIDE EXPORT PROTEIN 1-RELATED"/>
    <property type="match status" value="1"/>
</dbReference>
<gene>
    <name evidence="11" type="ORF">PICST_64516</name>
</gene>
<feature type="transmembrane region" description="Helical" evidence="10">
    <location>
        <begin position="198"/>
        <end position="220"/>
    </location>
</feature>
<feature type="transmembrane region" description="Helical" evidence="10">
    <location>
        <begin position="337"/>
        <end position="360"/>
    </location>
</feature>
<feature type="transmembrane region" description="Helical" evidence="10">
    <location>
        <begin position="372"/>
        <end position="392"/>
    </location>
</feature>
<keyword evidence="5 10" id="KW-1133">Transmembrane helix</keyword>
<evidence type="ECO:0000256" key="9">
    <source>
        <dbReference type="SAM" id="MobiDB-lite"/>
    </source>
</evidence>
<name>A3M0N0_PICST</name>
<dbReference type="GeneID" id="4840858"/>
<dbReference type="Proteomes" id="UP000002258">
    <property type="component" value="Chromosome 8"/>
</dbReference>
<feature type="region of interest" description="Disordered" evidence="9">
    <location>
        <begin position="1"/>
        <end position="22"/>
    </location>
</feature>